<dbReference type="EMBL" id="QJTE01000003">
    <property type="protein sequence ID" value="PYE84002.1"/>
    <property type="molecule type" value="Genomic_DNA"/>
</dbReference>
<organism evidence="1 2">
    <name type="scientific">Pseudoroseicyclus aestuarii</name>
    <dbReference type="NCBI Taxonomy" id="1795041"/>
    <lineage>
        <taxon>Bacteria</taxon>
        <taxon>Pseudomonadati</taxon>
        <taxon>Pseudomonadota</taxon>
        <taxon>Alphaproteobacteria</taxon>
        <taxon>Rhodobacterales</taxon>
        <taxon>Paracoccaceae</taxon>
        <taxon>Pseudoroseicyclus</taxon>
    </lineage>
</organism>
<dbReference type="InterPro" id="IPR003772">
    <property type="entry name" value="YceD"/>
</dbReference>
<keyword evidence="2" id="KW-1185">Reference proteome</keyword>
<name>A0A318SQT2_9RHOB</name>
<dbReference type="RefSeq" id="WP_110814543.1">
    <property type="nucleotide sequence ID" value="NZ_QJTE01000003.1"/>
</dbReference>
<dbReference type="OrthoDB" id="8443793at2"/>
<dbReference type="AlphaFoldDB" id="A0A318SQT2"/>
<protein>
    <submittedName>
        <fullName evidence="1">Uncharacterized metal-binding protein YceD (DUF177 family)</fullName>
    </submittedName>
</protein>
<sequence length="184" mass="19946">MADTPLYTIRLSGAGQRDPIDFDLAPEAEDRAAIARDLGIEGIRKLRFAGKLLPTGRRDWRLEAELGATAVQACVVTLEPVTTRIDAPVLRRYLEDTGPEPTAGEVEMPEDDSIEPLPNAVDLRTVMTEALSLSLPDFPRAPGIELPETVVTEEGAEPLTEDKMRPFAGLAALKDRLGGEDDKG</sequence>
<comment type="caution">
    <text evidence="1">The sequence shown here is derived from an EMBL/GenBank/DDBJ whole genome shotgun (WGS) entry which is preliminary data.</text>
</comment>
<evidence type="ECO:0000313" key="1">
    <source>
        <dbReference type="EMBL" id="PYE84002.1"/>
    </source>
</evidence>
<accession>A0A318SQT2</accession>
<evidence type="ECO:0000313" key="2">
    <source>
        <dbReference type="Proteomes" id="UP000248311"/>
    </source>
</evidence>
<gene>
    <name evidence="1" type="ORF">DFP88_103365</name>
</gene>
<reference evidence="1 2" key="1">
    <citation type="submission" date="2018-06" db="EMBL/GenBank/DDBJ databases">
        <title>Genomic Encyclopedia of Type Strains, Phase III (KMG-III): the genomes of soil and plant-associated and newly described type strains.</title>
        <authorList>
            <person name="Whitman W."/>
        </authorList>
    </citation>
    <scope>NUCLEOTIDE SEQUENCE [LARGE SCALE GENOMIC DNA]</scope>
    <source>
        <strain evidence="1 2">CECT 9025</strain>
    </source>
</reference>
<dbReference type="Pfam" id="PF02620">
    <property type="entry name" value="YceD"/>
    <property type="match status" value="1"/>
</dbReference>
<dbReference type="Proteomes" id="UP000248311">
    <property type="component" value="Unassembled WGS sequence"/>
</dbReference>
<proteinExistence type="predicted"/>